<organism evidence="2 3">
    <name type="scientific">Lichenifustis flavocetrariae</name>
    <dbReference type="NCBI Taxonomy" id="2949735"/>
    <lineage>
        <taxon>Bacteria</taxon>
        <taxon>Pseudomonadati</taxon>
        <taxon>Pseudomonadota</taxon>
        <taxon>Alphaproteobacteria</taxon>
        <taxon>Hyphomicrobiales</taxon>
        <taxon>Lichenihabitantaceae</taxon>
        <taxon>Lichenifustis</taxon>
    </lineage>
</organism>
<dbReference type="RefSeq" id="WP_282588882.1">
    <property type="nucleotide sequence ID" value="NZ_JAMOIM010000052.1"/>
</dbReference>
<evidence type="ECO:0000256" key="1">
    <source>
        <dbReference type="SAM" id="MobiDB-lite"/>
    </source>
</evidence>
<keyword evidence="3" id="KW-1185">Reference proteome</keyword>
<proteinExistence type="predicted"/>
<dbReference type="EMBL" id="JAMOIM010000052">
    <property type="protein sequence ID" value="MCW6512507.1"/>
    <property type="molecule type" value="Genomic_DNA"/>
</dbReference>
<comment type="caution">
    <text evidence="2">The sequence shown here is derived from an EMBL/GenBank/DDBJ whole genome shotgun (WGS) entry which is preliminary data.</text>
</comment>
<gene>
    <name evidence="2" type="ORF">M8523_31845</name>
</gene>
<feature type="region of interest" description="Disordered" evidence="1">
    <location>
        <begin position="1"/>
        <end position="35"/>
    </location>
</feature>
<evidence type="ECO:0000313" key="3">
    <source>
        <dbReference type="Proteomes" id="UP001165667"/>
    </source>
</evidence>
<evidence type="ECO:0000313" key="2">
    <source>
        <dbReference type="EMBL" id="MCW6512507.1"/>
    </source>
</evidence>
<protein>
    <submittedName>
        <fullName evidence="2">Uncharacterized protein</fullName>
    </submittedName>
</protein>
<dbReference type="Proteomes" id="UP001165667">
    <property type="component" value="Unassembled WGS sequence"/>
</dbReference>
<feature type="region of interest" description="Disordered" evidence="1">
    <location>
        <begin position="134"/>
        <end position="157"/>
    </location>
</feature>
<name>A0AA41ZAV3_9HYPH</name>
<sequence>MKRTLRSFTVEIRSSGRKEPPAPHRTLQTATSPAKAAFVPEEEAPKPWKTARILPTLEISEPSASQTLEASADTMPLDQEHPTQQWAEDVMAAEPDEIAFDLVLEDDELTPDTTPVTLLRHHWARNEELPRQAFRRSERWKHRLPKVMQQRAGKRAQ</sequence>
<accession>A0AA41ZAV3</accession>
<dbReference type="AlphaFoldDB" id="A0AA41ZAV3"/>
<reference evidence="2" key="1">
    <citation type="submission" date="2022-05" db="EMBL/GenBank/DDBJ databases">
        <authorList>
            <person name="Pankratov T."/>
        </authorList>
    </citation>
    <scope>NUCLEOTIDE SEQUENCE</scope>
    <source>
        <strain evidence="2">BP6-180914</strain>
    </source>
</reference>